<reference evidence="2" key="1">
    <citation type="submission" date="2021-11" db="EMBL/GenBank/DDBJ databases">
        <authorList>
            <consortium name="Genoscope - CEA"/>
            <person name="William W."/>
        </authorList>
    </citation>
    <scope>NUCLEOTIDE SEQUENCE</scope>
</reference>
<organism evidence="2 3">
    <name type="scientific">Pelagomonas calceolata</name>
    <dbReference type="NCBI Taxonomy" id="35677"/>
    <lineage>
        <taxon>Eukaryota</taxon>
        <taxon>Sar</taxon>
        <taxon>Stramenopiles</taxon>
        <taxon>Ochrophyta</taxon>
        <taxon>Pelagophyceae</taxon>
        <taxon>Pelagomonadales</taxon>
        <taxon>Pelagomonadaceae</taxon>
        <taxon>Pelagomonas</taxon>
    </lineage>
</organism>
<evidence type="ECO:0000313" key="2">
    <source>
        <dbReference type="EMBL" id="CAH0368609.1"/>
    </source>
</evidence>
<dbReference type="PANTHER" id="PTHR24111">
    <property type="entry name" value="LEUCINE-RICH REPEAT-CONTAINING PROTEIN 34"/>
    <property type="match status" value="1"/>
</dbReference>
<protein>
    <submittedName>
        <fullName evidence="2">Uncharacterized protein</fullName>
    </submittedName>
</protein>
<keyword evidence="1" id="KW-0677">Repeat</keyword>
<dbReference type="OrthoDB" id="341587at2759"/>
<name>A0A8J2SIH5_9STRA</name>
<comment type="caution">
    <text evidence="2">The sequence shown here is derived from an EMBL/GenBank/DDBJ whole genome shotgun (WGS) entry which is preliminary data.</text>
</comment>
<evidence type="ECO:0000313" key="3">
    <source>
        <dbReference type="Proteomes" id="UP000789595"/>
    </source>
</evidence>
<dbReference type="Gene3D" id="3.80.10.10">
    <property type="entry name" value="Ribonuclease Inhibitor"/>
    <property type="match status" value="1"/>
</dbReference>
<dbReference type="InterPro" id="IPR001611">
    <property type="entry name" value="Leu-rich_rpt"/>
</dbReference>
<dbReference type="InterPro" id="IPR032675">
    <property type="entry name" value="LRR_dom_sf"/>
</dbReference>
<sequence length="195" mass="21632">MSKFRFGAPSPKQFIEKLAANDASTTSVDLSNNALFKMKAYEYTGQLVAALKKNTHCTSLILKSNEIGNAECTYLKELLLTNTSLTTLDLEGNKIDSEGAKLIAEGIQKNKTLTTLILLSNGSFGEGCMDSWLAAFNDNVTLTTLKWRLDSRKSFKLNKDITRNNSIVKWRADGKDWETLLPDHLKPARLRGAAQ</sequence>
<gene>
    <name evidence="2" type="ORF">PECAL_2P16810</name>
</gene>
<dbReference type="SMART" id="SM00368">
    <property type="entry name" value="LRR_RI"/>
    <property type="match status" value="2"/>
</dbReference>
<dbReference type="Pfam" id="PF13516">
    <property type="entry name" value="LRR_6"/>
    <property type="match status" value="1"/>
</dbReference>
<evidence type="ECO:0000256" key="1">
    <source>
        <dbReference type="ARBA" id="ARBA00022737"/>
    </source>
</evidence>
<keyword evidence="3" id="KW-1185">Reference proteome</keyword>
<dbReference type="SUPFAM" id="SSF52047">
    <property type="entry name" value="RNI-like"/>
    <property type="match status" value="1"/>
</dbReference>
<dbReference type="PANTHER" id="PTHR24111:SF0">
    <property type="entry name" value="LEUCINE-RICH REPEAT-CONTAINING PROTEIN"/>
    <property type="match status" value="1"/>
</dbReference>
<dbReference type="InterPro" id="IPR052201">
    <property type="entry name" value="LRR-containing_regulator"/>
</dbReference>
<dbReference type="Proteomes" id="UP000789595">
    <property type="component" value="Unassembled WGS sequence"/>
</dbReference>
<proteinExistence type="predicted"/>
<dbReference type="AlphaFoldDB" id="A0A8J2SIH5"/>
<accession>A0A8J2SIH5</accession>
<dbReference type="EMBL" id="CAKKNE010000002">
    <property type="protein sequence ID" value="CAH0368609.1"/>
    <property type="molecule type" value="Genomic_DNA"/>
</dbReference>